<dbReference type="RefSeq" id="WP_278157905.1">
    <property type="nucleotide sequence ID" value="NZ_CP121252.1"/>
</dbReference>
<evidence type="ECO:0000313" key="3">
    <source>
        <dbReference type="Proteomes" id="UP001219037"/>
    </source>
</evidence>
<feature type="transmembrane region" description="Helical" evidence="1">
    <location>
        <begin position="95"/>
        <end position="112"/>
    </location>
</feature>
<keyword evidence="1" id="KW-0472">Membrane</keyword>
<dbReference type="EMBL" id="CP121252">
    <property type="protein sequence ID" value="WFP16807.1"/>
    <property type="molecule type" value="Genomic_DNA"/>
</dbReference>
<protein>
    <submittedName>
        <fullName evidence="2">Uncharacterized protein</fullName>
    </submittedName>
</protein>
<feature type="transmembrane region" description="Helical" evidence="1">
    <location>
        <begin position="12"/>
        <end position="33"/>
    </location>
</feature>
<reference evidence="2 3" key="1">
    <citation type="submission" date="2023-04" db="EMBL/GenBank/DDBJ databases">
        <title>Funneling lignin-derived compounds into biodiesel using alkali-halophilic Citricoccus sp. P2.</title>
        <authorList>
            <person name="Luo C.-B."/>
        </authorList>
    </citation>
    <scope>NUCLEOTIDE SEQUENCE [LARGE SCALE GENOMIC DNA]</scope>
    <source>
        <strain evidence="2 3">P2</strain>
    </source>
</reference>
<organism evidence="2 3">
    <name type="scientific">Citricoccus muralis</name>
    <dbReference type="NCBI Taxonomy" id="169134"/>
    <lineage>
        <taxon>Bacteria</taxon>
        <taxon>Bacillati</taxon>
        <taxon>Actinomycetota</taxon>
        <taxon>Actinomycetes</taxon>
        <taxon>Micrococcales</taxon>
        <taxon>Micrococcaceae</taxon>
        <taxon>Citricoccus</taxon>
    </lineage>
</organism>
<dbReference type="Proteomes" id="UP001219037">
    <property type="component" value="Chromosome"/>
</dbReference>
<keyword evidence="3" id="KW-1185">Reference proteome</keyword>
<evidence type="ECO:0000313" key="2">
    <source>
        <dbReference type="EMBL" id="WFP16807.1"/>
    </source>
</evidence>
<evidence type="ECO:0000256" key="1">
    <source>
        <dbReference type="SAM" id="Phobius"/>
    </source>
</evidence>
<proteinExistence type="predicted"/>
<sequence>MSSKETQNTAPLVSWGILGLILVALISLGGLYFTSPGEHAASLAQDAESTVECAPLSTASGDTIQHEGNAEQTLWTAAEQRFRDLCAADRDTRQTQIVLVTGGFLAALVLLTRRRDNTSAS</sequence>
<name>A0ABY8H6N2_9MICC</name>
<keyword evidence="1" id="KW-0812">Transmembrane</keyword>
<gene>
    <name evidence="2" type="ORF">P8192_01370</name>
</gene>
<accession>A0ABY8H6N2</accession>
<keyword evidence="1" id="KW-1133">Transmembrane helix</keyword>